<keyword evidence="2" id="KW-0812">Transmembrane</keyword>
<evidence type="ECO:0000313" key="3">
    <source>
        <dbReference type="EMBL" id="KAI1903674.1"/>
    </source>
</evidence>
<dbReference type="OrthoDB" id="10526163at2759"/>
<keyword evidence="4" id="KW-1185">Reference proteome</keyword>
<evidence type="ECO:0000256" key="1">
    <source>
        <dbReference type="SAM" id="MobiDB-lite"/>
    </source>
</evidence>
<dbReference type="AlphaFoldDB" id="A0A8T3E6P5"/>
<feature type="region of interest" description="Disordered" evidence="1">
    <location>
        <begin position="194"/>
        <end position="213"/>
    </location>
</feature>
<evidence type="ECO:0000313" key="4">
    <source>
        <dbReference type="Proteomes" id="UP000829720"/>
    </source>
</evidence>
<proteinExistence type="predicted"/>
<evidence type="ECO:0000256" key="2">
    <source>
        <dbReference type="SAM" id="Phobius"/>
    </source>
</evidence>
<feature type="compositionally biased region" description="Polar residues" evidence="1">
    <location>
        <begin position="63"/>
        <end position="80"/>
    </location>
</feature>
<feature type="compositionally biased region" description="Low complexity" evidence="1">
    <location>
        <begin position="100"/>
        <end position="110"/>
    </location>
</feature>
<keyword evidence="2" id="KW-0472">Membrane</keyword>
<feature type="region of interest" description="Disordered" evidence="1">
    <location>
        <begin position="1"/>
        <end position="26"/>
    </location>
</feature>
<feature type="region of interest" description="Disordered" evidence="1">
    <location>
        <begin position="63"/>
        <end position="115"/>
    </location>
</feature>
<protein>
    <submittedName>
        <fullName evidence="3">Uncharacterized protein</fullName>
    </submittedName>
</protein>
<accession>A0A8T3E6P5</accession>
<feature type="region of interest" description="Disordered" evidence="1">
    <location>
        <begin position="224"/>
        <end position="329"/>
    </location>
</feature>
<comment type="caution">
    <text evidence="3">The sequence shown here is derived from an EMBL/GenBank/DDBJ whole genome shotgun (WGS) entry which is preliminary data.</text>
</comment>
<keyword evidence="2" id="KW-1133">Transmembrane helix</keyword>
<sequence length="329" mass="33850">MTVQQRKASPPVTTSPNRVLHIPAPNPTTPTALDHFLSQKRMDVYLLVIAMGLATVSAVNSLPSEASTSSNGISDTNMNGTLETSETTSSLTEGAPDLLSSSAPHSPSSSTVNTEIQNLSTTVSTAVSPKMTSTRDAIRTTTEECLMGRKKGVVFVITLGSALFLGILLLITTILLACKVCFLKGQLRGSYVVTSNGDPQTAKGPRGGKGGEDETCLMLEEVKTVKDENEEGKNKTAEAGGAQAAPTEAGNSGKGEAMMLANGKDPENGPATAAVSEAEPSATPASTPTATAELATGDTPASEPATGNPSPPQRLGGKRTVINKVKTAR</sequence>
<dbReference type="Proteomes" id="UP000829720">
    <property type="component" value="Unassembled WGS sequence"/>
</dbReference>
<feature type="transmembrane region" description="Helical" evidence="2">
    <location>
        <begin position="153"/>
        <end position="178"/>
    </location>
</feature>
<feature type="compositionally biased region" description="Polar residues" evidence="1">
    <location>
        <begin position="1"/>
        <end position="17"/>
    </location>
</feature>
<feature type="compositionally biased region" description="Basic and acidic residues" evidence="1">
    <location>
        <begin position="224"/>
        <end position="236"/>
    </location>
</feature>
<feature type="compositionally biased region" description="Low complexity" evidence="1">
    <location>
        <begin position="81"/>
        <end position="93"/>
    </location>
</feature>
<feature type="compositionally biased region" description="Low complexity" evidence="1">
    <location>
        <begin position="271"/>
        <end position="296"/>
    </location>
</feature>
<name>A0A8T3E6P5_9TELE</name>
<gene>
    <name evidence="3" type="ORF">AGOR_G00029640</name>
</gene>
<dbReference type="EMBL" id="JAERUA010000002">
    <property type="protein sequence ID" value="KAI1903674.1"/>
    <property type="molecule type" value="Genomic_DNA"/>
</dbReference>
<organism evidence="3 4">
    <name type="scientific">Albula goreensis</name>
    <dbReference type="NCBI Taxonomy" id="1534307"/>
    <lineage>
        <taxon>Eukaryota</taxon>
        <taxon>Metazoa</taxon>
        <taxon>Chordata</taxon>
        <taxon>Craniata</taxon>
        <taxon>Vertebrata</taxon>
        <taxon>Euteleostomi</taxon>
        <taxon>Actinopterygii</taxon>
        <taxon>Neopterygii</taxon>
        <taxon>Teleostei</taxon>
        <taxon>Albuliformes</taxon>
        <taxon>Albulidae</taxon>
        <taxon>Albula</taxon>
    </lineage>
</organism>
<reference evidence="3" key="1">
    <citation type="submission" date="2021-01" db="EMBL/GenBank/DDBJ databases">
        <authorList>
            <person name="Zahm M."/>
            <person name="Roques C."/>
            <person name="Cabau C."/>
            <person name="Klopp C."/>
            <person name="Donnadieu C."/>
            <person name="Jouanno E."/>
            <person name="Lampietro C."/>
            <person name="Louis A."/>
            <person name="Herpin A."/>
            <person name="Echchiki A."/>
            <person name="Berthelot C."/>
            <person name="Parey E."/>
            <person name="Roest-Crollius H."/>
            <person name="Braasch I."/>
            <person name="Postlethwait J."/>
            <person name="Bobe J."/>
            <person name="Montfort J."/>
            <person name="Bouchez O."/>
            <person name="Begum T."/>
            <person name="Mejri S."/>
            <person name="Adams A."/>
            <person name="Chen W.-J."/>
            <person name="Guiguen Y."/>
        </authorList>
    </citation>
    <scope>NUCLEOTIDE SEQUENCE</scope>
    <source>
        <tissue evidence="3">Blood</tissue>
    </source>
</reference>